<name>A0A918KET5_9GAMM</name>
<comment type="function">
    <text evidence="1">Could be involved in insertion of integral membrane proteins into the membrane.</text>
</comment>
<organism evidence="3 4">
    <name type="scientific">Saccharospirillum salsuginis</name>
    <dbReference type="NCBI Taxonomy" id="418750"/>
    <lineage>
        <taxon>Bacteria</taxon>
        <taxon>Pseudomonadati</taxon>
        <taxon>Pseudomonadota</taxon>
        <taxon>Gammaproteobacteria</taxon>
        <taxon>Oceanospirillales</taxon>
        <taxon>Saccharospirillaceae</taxon>
        <taxon>Saccharospirillum</taxon>
    </lineage>
</organism>
<protein>
    <recommendedName>
        <fullName evidence="1">Putative membrane protein insertion efficiency factor</fullName>
    </recommendedName>
</protein>
<accession>A0A918KET5</accession>
<gene>
    <name evidence="3" type="ORF">GCM10007392_30780</name>
</gene>
<keyword evidence="1" id="KW-1003">Cell membrane</keyword>
<proteinExistence type="inferred from homology"/>
<comment type="caution">
    <text evidence="3">The sequence shown here is derived from an EMBL/GenBank/DDBJ whole genome shotgun (WGS) entry which is preliminary data.</text>
</comment>
<dbReference type="GO" id="GO:0005886">
    <property type="term" value="C:plasma membrane"/>
    <property type="evidence" value="ECO:0007669"/>
    <property type="project" value="UniProtKB-SubCell"/>
</dbReference>
<comment type="subcellular location">
    <subcellularLocation>
        <location evidence="1">Cell membrane</location>
        <topology evidence="1">Peripheral membrane protein</topology>
        <orientation evidence="1">Cytoplasmic side</orientation>
    </subcellularLocation>
</comment>
<reference evidence="3" key="2">
    <citation type="submission" date="2020-09" db="EMBL/GenBank/DDBJ databases">
        <authorList>
            <person name="Sun Q."/>
            <person name="Kim S."/>
        </authorList>
    </citation>
    <scope>NUCLEOTIDE SEQUENCE</scope>
    <source>
        <strain evidence="3">KCTC 22169</strain>
    </source>
</reference>
<dbReference type="EMBL" id="BMXR01000007">
    <property type="protein sequence ID" value="GGX60599.1"/>
    <property type="molecule type" value="Genomic_DNA"/>
</dbReference>
<feature type="region of interest" description="Disordered" evidence="2">
    <location>
        <begin position="69"/>
        <end position="101"/>
    </location>
</feature>
<comment type="similarity">
    <text evidence="1">Belongs to the UPF0161 family.</text>
</comment>
<dbReference type="SMART" id="SM01234">
    <property type="entry name" value="Haemolytic"/>
    <property type="match status" value="1"/>
</dbReference>
<evidence type="ECO:0000256" key="1">
    <source>
        <dbReference type="HAMAP-Rule" id="MF_00386"/>
    </source>
</evidence>
<sequence>MGTRTMKYPLIALVQLYRWLISPLLGPRCRYYPTCSEYAMIALKHHGAIKGGWLAIKRIARCHPGCEGGIDPVPGVPLPEYNDTDSTEDSDSNEDCRHDDR</sequence>
<dbReference type="Pfam" id="PF01809">
    <property type="entry name" value="YidD"/>
    <property type="match status" value="1"/>
</dbReference>
<dbReference type="NCBIfam" id="TIGR00278">
    <property type="entry name" value="membrane protein insertion efficiency factor YidD"/>
    <property type="match status" value="1"/>
</dbReference>
<dbReference type="InterPro" id="IPR002696">
    <property type="entry name" value="Membr_insert_effic_factor_YidD"/>
</dbReference>
<evidence type="ECO:0000256" key="2">
    <source>
        <dbReference type="SAM" id="MobiDB-lite"/>
    </source>
</evidence>
<dbReference type="AlphaFoldDB" id="A0A918KET5"/>
<evidence type="ECO:0000313" key="3">
    <source>
        <dbReference type="EMBL" id="GGX60599.1"/>
    </source>
</evidence>
<dbReference type="HAMAP" id="MF_00386">
    <property type="entry name" value="UPF0161_YidD"/>
    <property type="match status" value="1"/>
</dbReference>
<evidence type="ECO:0000313" key="4">
    <source>
        <dbReference type="Proteomes" id="UP000626148"/>
    </source>
</evidence>
<keyword evidence="1" id="KW-0472">Membrane</keyword>
<feature type="compositionally biased region" description="Acidic residues" evidence="2">
    <location>
        <begin position="82"/>
        <end position="93"/>
    </location>
</feature>
<dbReference type="Proteomes" id="UP000626148">
    <property type="component" value="Unassembled WGS sequence"/>
</dbReference>
<reference evidence="3" key="1">
    <citation type="journal article" date="2014" name="Int. J. Syst. Evol. Microbiol.">
        <title>Complete genome sequence of Corynebacterium casei LMG S-19264T (=DSM 44701T), isolated from a smear-ripened cheese.</title>
        <authorList>
            <consortium name="US DOE Joint Genome Institute (JGI-PGF)"/>
            <person name="Walter F."/>
            <person name="Albersmeier A."/>
            <person name="Kalinowski J."/>
            <person name="Ruckert C."/>
        </authorList>
    </citation>
    <scope>NUCLEOTIDE SEQUENCE</scope>
    <source>
        <strain evidence="3">KCTC 22169</strain>
    </source>
</reference>
<dbReference type="PANTHER" id="PTHR33383:SF1">
    <property type="entry name" value="MEMBRANE PROTEIN INSERTION EFFICIENCY FACTOR-RELATED"/>
    <property type="match status" value="1"/>
</dbReference>
<dbReference type="PANTHER" id="PTHR33383">
    <property type="entry name" value="MEMBRANE PROTEIN INSERTION EFFICIENCY FACTOR-RELATED"/>
    <property type="match status" value="1"/>
</dbReference>
<keyword evidence="4" id="KW-1185">Reference proteome</keyword>